<evidence type="ECO:0000313" key="3">
    <source>
        <dbReference type="Proteomes" id="UP000199527"/>
    </source>
</evidence>
<evidence type="ECO:0000313" key="2">
    <source>
        <dbReference type="EMBL" id="SDJ66456.1"/>
    </source>
</evidence>
<keyword evidence="1" id="KW-0732">Signal</keyword>
<name>A0A1G8VK15_9GAMM</name>
<gene>
    <name evidence="2" type="ORF">SAMN04488540_11175</name>
</gene>
<dbReference type="RefSeq" id="WP_143026630.1">
    <property type="nucleotide sequence ID" value="NZ_FNEM01000011.1"/>
</dbReference>
<evidence type="ECO:0000256" key="1">
    <source>
        <dbReference type="SAM" id="SignalP"/>
    </source>
</evidence>
<dbReference type="Proteomes" id="UP000199527">
    <property type="component" value="Unassembled WGS sequence"/>
</dbReference>
<feature type="chain" id="PRO_5011678493" evidence="1">
    <location>
        <begin position="19"/>
        <end position="110"/>
    </location>
</feature>
<reference evidence="3" key="1">
    <citation type="submission" date="2016-10" db="EMBL/GenBank/DDBJ databases">
        <authorList>
            <person name="Varghese N."/>
            <person name="Submissions S."/>
        </authorList>
    </citation>
    <scope>NUCLEOTIDE SEQUENCE [LARGE SCALE GENOMIC DNA]</scope>
    <source>
        <strain evidence="3">DSM 23317</strain>
    </source>
</reference>
<proteinExistence type="predicted"/>
<dbReference type="EMBL" id="FNEM01000011">
    <property type="protein sequence ID" value="SDJ66456.1"/>
    <property type="molecule type" value="Genomic_DNA"/>
</dbReference>
<dbReference type="OrthoDB" id="9840622at2"/>
<organism evidence="2 3">
    <name type="scientific">Ferrimonas sediminum</name>
    <dbReference type="NCBI Taxonomy" id="718193"/>
    <lineage>
        <taxon>Bacteria</taxon>
        <taxon>Pseudomonadati</taxon>
        <taxon>Pseudomonadota</taxon>
        <taxon>Gammaproteobacteria</taxon>
        <taxon>Alteromonadales</taxon>
        <taxon>Ferrimonadaceae</taxon>
        <taxon>Ferrimonas</taxon>
    </lineage>
</organism>
<sequence>MRRWSVLLAAVVPIVAMAKEPCARVQISSDYGGYDIGLISGEPEVIELGNGGRLVFMALTQENSAGIKVSTEMLSGSNRLSTSIFVSPDRPSSLRLAGVQVDVSAVDGKE</sequence>
<feature type="signal peptide" evidence="1">
    <location>
        <begin position="1"/>
        <end position="18"/>
    </location>
</feature>
<keyword evidence="3" id="KW-1185">Reference proteome</keyword>
<protein>
    <submittedName>
        <fullName evidence="2">Uncharacterized protein</fullName>
    </submittedName>
</protein>
<accession>A0A1G8VK15</accession>
<dbReference type="AlphaFoldDB" id="A0A1G8VK15"/>